<feature type="signal peptide" evidence="1">
    <location>
        <begin position="1"/>
        <end position="17"/>
    </location>
</feature>
<gene>
    <name evidence="2" type="ORF">BBI01_12615</name>
</gene>
<reference evidence="2 3" key="1">
    <citation type="submission" date="2016-07" db="EMBL/GenBank/DDBJ databases">
        <authorList>
            <person name="Jeong J.-J."/>
            <person name="Kim D.W."/>
            <person name="Sang M.K."/>
            <person name="Choi I.-G."/>
            <person name="Kim K.D."/>
        </authorList>
    </citation>
    <scope>NUCLEOTIDE SEQUENCE [LARGE SCALE GENOMIC DNA]</scope>
    <source>
        <strain evidence="2 3">UTM-3</strain>
    </source>
</reference>
<dbReference type="Pfam" id="PF11306">
    <property type="entry name" value="DUF3108"/>
    <property type="match status" value="1"/>
</dbReference>
<dbReference type="EMBL" id="MAYH01000034">
    <property type="protein sequence ID" value="OCA70777.1"/>
    <property type="molecule type" value="Genomic_DNA"/>
</dbReference>
<protein>
    <submittedName>
        <fullName evidence="2">Uncharacterized protein</fullName>
    </submittedName>
</protein>
<keyword evidence="1" id="KW-0732">Signal</keyword>
<comment type="caution">
    <text evidence="2">The sequence shown here is derived from an EMBL/GenBank/DDBJ whole genome shotgun (WGS) entry which is preliminary data.</text>
</comment>
<proteinExistence type="predicted"/>
<organism evidence="2 3">
    <name type="scientific">Chryseobacterium artocarpi</name>
    <dbReference type="NCBI Taxonomy" id="1414727"/>
    <lineage>
        <taxon>Bacteria</taxon>
        <taxon>Pseudomonadati</taxon>
        <taxon>Bacteroidota</taxon>
        <taxon>Flavobacteriia</taxon>
        <taxon>Flavobacteriales</taxon>
        <taxon>Weeksellaceae</taxon>
        <taxon>Chryseobacterium group</taxon>
        <taxon>Chryseobacterium</taxon>
    </lineage>
</organism>
<accession>A0A1B8ZGX9</accession>
<dbReference type="Proteomes" id="UP000092651">
    <property type="component" value="Unassembled WGS sequence"/>
</dbReference>
<evidence type="ECO:0000313" key="2">
    <source>
        <dbReference type="EMBL" id="OCA70777.1"/>
    </source>
</evidence>
<dbReference type="AlphaFoldDB" id="A0A1B8ZGX9"/>
<sequence length="239" mass="27614">MRTFILLLLLCTANLFSQNLLTPKNIKIDPNLIKNEVSESIWYLERDGKKLEFGRVITELRKLNSTDLLIKINVKMTPERDTKYVDSSVVKIANFQPVYHSSFNPHRSIELKFGKTHVTGYYADTQGGKKKKINIAASNYFDSSIYPALIRFIELKKGYTPELVIFNYTSDIVKGIQRAYIKDVQETVLEGRIVWVVKTTDDITDLESWVTHFIDAETRKVIRQDIKLGETKMSMEVIK</sequence>
<evidence type="ECO:0000313" key="3">
    <source>
        <dbReference type="Proteomes" id="UP000092651"/>
    </source>
</evidence>
<evidence type="ECO:0000256" key="1">
    <source>
        <dbReference type="SAM" id="SignalP"/>
    </source>
</evidence>
<name>A0A1B8ZGX9_9FLAO</name>
<keyword evidence="3" id="KW-1185">Reference proteome</keyword>
<dbReference type="RefSeq" id="WP_065395185.1">
    <property type="nucleotide sequence ID" value="NZ_MAYH01000034.1"/>
</dbReference>
<dbReference type="InterPro" id="IPR021457">
    <property type="entry name" value="DUF3108"/>
</dbReference>
<feature type="chain" id="PRO_5008620601" evidence="1">
    <location>
        <begin position="18"/>
        <end position="239"/>
    </location>
</feature>
<dbReference type="OrthoDB" id="756873at2"/>